<protein>
    <submittedName>
        <fullName evidence="1">Uncharacterized protein</fullName>
    </submittedName>
</protein>
<sequence>MTYTIVAVISSCNVILKQVQFYIISVCNSYTGHKKDFLGINCTG</sequence>
<dbReference type="EMBL" id="GBRH01196420">
    <property type="protein sequence ID" value="JAE01476.1"/>
    <property type="molecule type" value="Transcribed_RNA"/>
</dbReference>
<reference evidence="1" key="2">
    <citation type="journal article" date="2015" name="Data Brief">
        <title>Shoot transcriptome of the giant reed, Arundo donax.</title>
        <authorList>
            <person name="Barrero R.A."/>
            <person name="Guerrero F.D."/>
            <person name="Moolhuijzen P."/>
            <person name="Goolsby J.A."/>
            <person name="Tidwell J."/>
            <person name="Bellgard S.E."/>
            <person name="Bellgard M.I."/>
        </authorList>
    </citation>
    <scope>NUCLEOTIDE SEQUENCE</scope>
    <source>
        <tissue evidence="1">Shoot tissue taken approximately 20 cm above the soil surface</tissue>
    </source>
</reference>
<evidence type="ECO:0000313" key="1">
    <source>
        <dbReference type="EMBL" id="JAE01476.1"/>
    </source>
</evidence>
<reference evidence="1" key="1">
    <citation type="submission" date="2014-09" db="EMBL/GenBank/DDBJ databases">
        <authorList>
            <person name="Magalhaes I.L.F."/>
            <person name="Oliveira U."/>
            <person name="Santos F.R."/>
            <person name="Vidigal T.H.D.A."/>
            <person name="Brescovit A.D."/>
            <person name="Santos A.J."/>
        </authorList>
    </citation>
    <scope>NUCLEOTIDE SEQUENCE</scope>
    <source>
        <tissue evidence="1">Shoot tissue taken approximately 20 cm above the soil surface</tissue>
    </source>
</reference>
<dbReference type="AlphaFoldDB" id="A0A0A9EUA4"/>
<organism evidence="1">
    <name type="scientific">Arundo donax</name>
    <name type="common">Giant reed</name>
    <name type="synonym">Donax arundinaceus</name>
    <dbReference type="NCBI Taxonomy" id="35708"/>
    <lineage>
        <taxon>Eukaryota</taxon>
        <taxon>Viridiplantae</taxon>
        <taxon>Streptophyta</taxon>
        <taxon>Embryophyta</taxon>
        <taxon>Tracheophyta</taxon>
        <taxon>Spermatophyta</taxon>
        <taxon>Magnoliopsida</taxon>
        <taxon>Liliopsida</taxon>
        <taxon>Poales</taxon>
        <taxon>Poaceae</taxon>
        <taxon>PACMAD clade</taxon>
        <taxon>Arundinoideae</taxon>
        <taxon>Arundineae</taxon>
        <taxon>Arundo</taxon>
    </lineage>
</organism>
<accession>A0A0A9EUA4</accession>
<name>A0A0A9EUA4_ARUDO</name>
<proteinExistence type="predicted"/>